<dbReference type="EMBL" id="JACAZI010000027">
    <property type="protein sequence ID" value="KAF7334022.1"/>
    <property type="molecule type" value="Genomic_DNA"/>
</dbReference>
<evidence type="ECO:0000313" key="1">
    <source>
        <dbReference type="EMBL" id="KAF7334022.1"/>
    </source>
</evidence>
<dbReference type="OrthoDB" id="2349068at2759"/>
<organism evidence="1 2">
    <name type="scientific">Mycena venus</name>
    <dbReference type="NCBI Taxonomy" id="2733690"/>
    <lineage>
        <taxon>Eukaryota</taxon>
        <taxon>Fungi</taxon>
        <taxon>Dikarya</taxon>
        <taxon>Basidiomycota</taxon>
        <taxon>Agaricomycotina</taxon>
        <taxon>Agaricomycetes</taxon>
        <taxon>Agaricomycetidae</taxon>
        <taxon>Agaricales</taxon>
        <taxon>Marasmiineae</taxon>
        <taxon>Mycenaceae</taxon>
        <taxon>Mycena</taxon>
    </lineage>
</organism>
<dbReference type="GO" id="GO:0004497">
    <property type="term" value="F:monooxygenase activity"/>
    <property type="evidence" value="ECO:0007669"/>
    <property type="project" value="UniProtKB-KW"/>
</dbReference>
<name>A0A8H6X3Y5_9AGAR</name>
<protein>
    <submittedName>
        <fullName evidence="1">Nitronate monooxygenase</fullName>
    </submittedName>
</protein>
<sequence>MGTDGVVLGTRLLFTPECEYSDAQKVLVQADLGATVRILTYDEVGRTNGWPPDFDGRAVSNQFDEGSLNGDDSCLIIWASVGVGLTSEIKGAVDLLRDIAGGNGFPFAARHRSIVLKMRTQMQTPVKFL</sequence>
<gene>
    <name evidence="1" type="ORF">MVEN_02307400</name>
</gene>
<keyword evidence="1" id="KW-0503">Monooxygenase</keyword>
<keyword evidence="2" id="KW-1185">Reference proteome</keyword>
<evidence type="ECO:0000313" key="2">
    <source>
        <dbReference type="Proteomes" id="UP000620124"/>
    </source>
</evidence>
<dbReference type="AlphaFoldDB" id="A0A8H6X3Y5"/>
<comment type="caution">
    <text evidence="1">The sequence shown here is derived from an EMBL/GenBank/DDBJ whole genome shotgun (WGS) entry which is preliminary data.</text>
</comment>
<proteinExistence type="predicted"/>
<keyword evidence="1" id="KW-0560">Oxidoreductase</keyword>
<reference evidence="1" key="1">
    <citation type="submission" date="2020-05" db="EMBL/GenBank/DDBJ databases">
        <title>Mycena genomes resolve the evolution of fungal bioluminescence.</title>
        <authorList>
            <person name="Tsai I.J."/>
        </authorList>
    </citation>
    <scope>NUCLEOTIDE SEQUENCE</scope>
    <source>
        <strain evidence="1">CCC161011</strain>
    </source>
</reference>
<dbReference type="Gene3D" id="3.20.20.70">
    <property type="entry name" value="Aldolase class I"/>
    <property type="match status" value="1"/>
</dbReference>
<dbReference type="InterPro" id="IPR013785">
    <property type="entry name" value="Aldolase_TIM"/>
</dbReference>
<dbReference type="Proteomes" id="UP000620124">
    <property type="component" value="Unassembled WGS sequence"/>
</dbReference>
<accession>A0A8H6X3Y5</accession>